<dbReference type="InterPro" id="IPR014001">
    <property type="entry name" value="Helicase_ATP-bd"/>
</dbReference>
<keyword evidence="2" id="KW-0862">Zinc</keyword>
<keyword evidence="6" id="KW-0347">Helicase</keyword>
<dbReference type="PROSITE" id="PS51194">
    <property type="entry name" value="HELICASE_CTER"/>
    <property type="match status" value="1"/>
</dbReference>
<feature type="domain" description="SWIM-type" evidence="3">
    <location>
        <begin position="52"/>
        <end position="91"/>
    </location>
</feature>
<evidence type="ECO:0000313" key="6">
    <source>
        <dbReference type="EMBL" id="RZS92795.1"/>
    </source>
</evidence>
<dbReference type="Proteomes" id="UP000292927">
    <property type="component" value="Unassembled WGS sequence"/>
</dbReference>
<keyword evidence="2" id="KW-0479">Metal-binding</keyword>
<dbReference type="PROSITE" id="PS51192">
    <property type="entry name" value="HELICASE_ATP_BIND_1"/>
    <property type="match status" value="1"/>
</dbReference>
<evidence type="ECO:0000259" key="4">
    <source>
        <dbReference type="PROSITE" id="PS51192"/>
    </source>
</evidence>
<dbReference type="InterPro" id="IPR038718">
    <property type="entry name" value="SNF2-like_sf"/>
</dbReference>
<dbReference type="GO" id="GO:0005524">
    <property type="term" value="F:ATP binding"/>
    <property type="evidence" value="ECO:0007669"/>
    <property type="project" value="InterPro"/>
</dbReference>
<proteinExistence type="predicted"/>
<dbReference type="Pfam" id="PF04434">
    <property type="entry name" value="SWIM"/>
    <property type="match status" value="1"/>
</dbReference>
<feature type="domain" description="Helicase ATP-binding" evidence="4">
    <location>
        <begin position="615"/>
        <end position="772"/>
    </location>
</feature>
<dbReference type="SMART" id="SM00487">
    <property type="entry name" value="DEXDc"/>
    <property type="match status" value="1"/>
</dbReference>
<dbReference type="Pfam" id="PF00176">
    <property type="entry name" value="SNF2-rel_dom"/>
    <property type="match status" value="1"/>
</dbReference>
<dbReference type="Gene3D" id="3.40.50.300">
    <property type="entry name" value="P-loop containing nucleotide triphosphate hydrolases"/>
    <property type="match status" value="1"/>
</dbReference>
<dbReference type="GO" id="GO:0004386">
    <property type="term" value="F:helicase activity"/>
    <property type="evidence" value="ECO:0007669"/>
    <property type="project" value="UniProtKB-KW"/>
</dbReference>
<dbReference type="InterPro" id="IPR013663">
    <property type="entry name" value="Helicase_SWF/SNF/SWI_bac"/>
</dbReference>
<dbReference type="Gene3D" id="3.40.50.10810">
    <property type="entry name" value="Tandem AAA-ATPase domain"/>
    <property type="match status" value="1"/>
</dbReference>
<dbReference type="GO" id="GO:0008270">
    <property type="term" value="F:zinc ion binding"/>
    <property type="evidence" value="ECO:0007669"/>
    <property type="project" value="UniProtKB-KW"/>
</dbReference>
<dbReference type="PROSITE" id="PS50966">
    <property type="entry name" value="ZF_SWIM"/>
    <property type="match status" value="1"/>
</dbReference>
<dbReference type="PANTHER" id="PTHR10799">
    <property type="entry name" value="SNF2/RAD54 HELICASE FAMILY"/>
    <property type="match status" value="1"/>
</dbReference>
<dbReference type="GO" id="GO:0016787">
    <property type="term" value="F:hydrolase activity"/>
    <property type="evidence" value="ECO:0007669"/>
    <property type="project" value="UniProtKB-KW"/>
</dbReference>
<evidence type="ECO:0000256" key="2">
    <source>
        <dbReference type="PROSITE-ProRule" id="PRU00325"/>
    </source>
</evidence>
<evidence type="ECO:0000259" key="5">
    <source>
        <dbReference type="PROSITE" id="PS51194"/>
    </source>
</evidence>
<keyword evidence="6" id="KW-0547">Nucleotide-binding</keyword>
<dbReference type="InterPro" id="IPR001650">
    <property type="entry name" value="Helicase_C-like"/>
</dbReference>
<dbReference type="InterPro" id="IPR000330">
    <property type="entry name" value="SNF2_N"/>
</dbReference>
<dbReference type="AlphaFoldDB" id="A0A4Q7NZI7"/>
<dbReference type="InterPro" id="IPR007527">
    <property type="entry name" value="Znf_SWIM"/>
</dbReference>
<dbReference type="Pfam" id="PF00271">
    <property type="entry name" value="Helicase_C"/>
    <property type="match status" value="1"/>
</dbReference>
<dbReference type="InterPro" id="IPR027417">
    <property type="entry name" value="P-loop_NTPase"/>
</dbReference>
<dbReference type="InterPro" id="IPR049730">
    <property type="entry name" value="SNF2/RAD54-like_C"/>
</dbReference>
<evidence type="ECO:0000313" key="7">
    <source>
        <dbReference type="Proteomes" id="UP000292927"/>
    </source>
</evidence>
<dbReference type="RefSeq" id="WP_130436114.1">
    <property type="nucleotide sequence ID" value="NZ_SGXF01000007.1"/>
</dbReference>
<evidence type="ECO:0000256" key="1">
    <source>
        <dbReference type="ARBA" id="ARBA00022801"/>
    </source>
</evidence>
<dbReference type="SMART" id="SM00490">
    <property type="entry name" value="HELICc"/>
    <property type="match status" value="1"/>
</dbReference>
<feature type="domain" description="Helicase C-terminal" evidence="5">
    <location>
        <begin position="899"/>
        <end position="1056"/>
    </location>
</feature>
<sequence>MSLETKDIQSMAADFQSYQKGRRLWEQGRVRLYRTDSFWKGEINLQAESEDYRVRLKLSGDRMTEAACSCPDFIPARGLCPHCVAAAFAYLKRYNGATAEVSTTPAARQMLEQYSRQAFSRAMAEQEPEPVELDPVIHLRRRQWSAELKIGRKKKYVVQDLLEFADNCLYHRQTEYGRQLSVRHEKEFFHAKDWPAAELLIKTLVSWRQCLEEGKGSSRLPQLRCLPLNRSNADEFLPCFEGRTVTVEENGENRKVHVVRRDPAPVLSVQQCGSGLSLEMETGLSVLQGEKGLYVADKENIYLCSEDFSREAGIFLVHILTRTFPEYGRLLLSRRDVGEFCGQVLPRLSSFLEINADELNLSDFEPASLKAEFYFDAPSPGCVTCEVFHHYGNISFNPLQPGTLPVELCRNKGQELRISSVAKKYFRYRTEDGKLQIVENDGEIFRLLTEGMAEFASCGEVHQSEAFQKITVEQEPEASLELSFLDGLLEMKLDLGNASPAELRGLLEAYAGKQIFVRRKDGSFLDLRTKKLDRIAELSEELKLEGKKLTGEPLRLPLYRAAELDLLAGKEGVRSREFAQLIRKMKNAGQEEFSVPESLKGVLRDYQKTGYSWLRQLDALGLGGILADEMGLGKTVQVIALLLSEKQPGQQSLIVCPASLVYNWENECHRFAPELTVCSVTGTASERKEKLQEPADVLITSYDLMRRDGEMYQKMFFRFLIVDEAQFIKNWKTQNARAVKSVPSRTRFALTGTPIENRLTELWSIFDFLMPGFLYNERRFREHLEMPILKGQDEHVSGRLNRMVRPFILRRLKSQVLKELPPKLENTVYSKLEGKQKKLYQGSALRLRGMLEKQSEAEFHKERMQVLAELMRLRQICCSPELCFADYDGESAKTEACMELLRTAVSAGHKVLLFSQFTSMLAILRERIEAEQISYFQLTGATPKEERVKLADRFNRESEVQVFLISLKAGGTGLNLTGADLVIHYDPWWNLAAQNQATDRAHRIGQENKVTVYRLIAKDTVEEKILQLQESKRKLAGQVLGDSGLPASRLTREELLKILEET</sequence>
<keyword evidence="2" id="KW-0863">Zinc-finger</keyword>
<gene>
    <name evidence="6" type="ORF">EV209_2866</name>
</gene>
<name>A0A4Q7NZI7_9FIRM</name>
<protein>
    <submittedName>
        <fullName evidence="6">SNF2 family DNA or RNA helicase</fullName>
    </submittedName>
</protein>
<evidence type="ECO:0000259" key="3">
    <source>
        <dbReference type="PROSITE" id="PS50966"/>
    </source>
</evidence>
<organism evidence="6 7">
    <name type="scientific">Cuneatibacter caecimuris</name>
    <dbReference type="NCBI Taxonomy" id="1796618"/>
    <lineage>
        <taxon>Bacteria</taxon>
        <taxon>Bacillati</taxon>
        <taxon>Bacillota</taxon>
        <taxon>Clostridia</taxon>
        <taxon>Lachnospirales</taxon>
        <taxon>Lachnospiraceae</taxon>
        <taxon>Cuneatibacter</taxon>
    </lineage>
</organism>
<dbReference type="OrthoDB" id="9760715at2"/>
<dbReference type="SUPFAM" id="SSF52540">
    <property type="entry name" value="P-loop containing nucleoside triphosphate hydrolases"/>
    <property type="match status" value="2"/>
</dbReference>
<dbReference type="CDD" id="cd18793">
    <property type="entry name" value="SF2_C_SNF"/>
    <property type="match status" value="1"/>
</dbReference>
<dbReference type="Pfam" id="PF08455">
    <property type="entry name" value="SNF2_assoc"/>
    <property type="match status" value="1"/>
</dbReference>
<keyword evidence="6" id="KW-0067">ATP-binding</keyword>
<reference evidence="6 7" key="1">
    <citation type="submission" date="2019-02" db="EMBL/GenBank/DDBJ databases">
        <title>Genomic Encyclopedia of Type Strains, Phase IV (KMG-IV): sequencing the most valuable type-strain genomes for metagenomic binning, comparative biology and taxonomic classification.</title>
        <authorList>
            <person name="Goeker M."/>
        </authorList>
    </citation>
    <scope>NUCLEOTIDE SEQUENCE [LARGE SCALE GENOMIC DNA]</scope>
    <source>
        <strain evidence="6 7">DSM 29486</strain>
    </source>
</reference>
<dbReference type="EMBL" id="SGXF01000007">
    <property type="protein sequence ID" value="RZS92795.1"/>
    <property type="molecule type" value="Genomic_DNA"/>
</dbReference>
<keyword evidence="7" id="KW-1185">Reference proteome</keyword>
<keyword evidence="1" id="KW-0378">Hydrolase</keyword>
<dbReference type="CDD" id="cd18012">
    <property type="entry name" value="DEXQc_arch_SWI2_SNF2"/>
    <property type="match status" value="1"/>
</dbReference>
<comment type="caution">
    <text evidence="6">The sequence shown here is derived from an EMBL/GenBank/DDBJ whole genome shotgun (WGS) entry which is preliminary data.</text>
</comment>
<accession>A0A4Q7NZI7</accession>